<dbReference type="Gene3D" id="3.40.50.200">
    <property type="entry name" value="Peptidase S8/S53 domain"/>
    <property type="match status" value="1"/>
</dbReference>
<comment type="caution">
    <text evidence="7">The sequence shown here is derived from an EMBL/GenBank/DDBJ whole genome shotgun (WGS) entry which is preliminary data.</text>
</comment>
<dbReference type="PANTHER" id="PTHR43806:SF11">
    <property type="entry name" value="CEREVISIN-RELATED"/>
    <property type="match status" value="1"/>
</dbReference>
<proteinExistence type="inferred from homology"/>
<keyword evidence="2 7" id="KW-0645">Protease</keyword>
<comment type="similarity">
    <text evidence="1 5">Belongs to the peptidase S8 family.</text>
</comment>
<dbReference type="PROSITE" id="PS51892">
    <property type="entry name" value="SUBTILASE"/>
    <property type="match status" value="1"/>
</dbReference>
<dbReference type="InterPro" id="IPR000209">
    <property type="entry name" value="Peptidase_S8/S53_dom"/>
</dbReference>
<reference evidence="7 8" key="1">
    <citation type="submission" date="2020-05" db="EMBL/GenBank/DDBJ databases">
        <title>Identification and distribution of gene clusters putatively required for synthesis of sphingolipid metabolism inhibitors in phylogenetically diverse species of the filamentous fungus Fusarium.</title>
        <authorList>
            <person name="Kim H.-S."/>
            <person name="Busman M."/>
            <person name="Brown D.W."/>
            <person name="Divon H."/>
            <person name="Uhlig S."/>
            <person name="Proctor R.H."/>
        </authorList>
    </citation>
    <scope>NUCLEOTIDE SEQUENCE [LARGE SCALE GENOMIC DNA]</scope>
    <source>
        <strain evidence="7 8">NRRL 36939</strain>
    </source>
</reference>
<dbReference type="GO" id="GO:0006508">
    <property type="term" value="P:proteolysis"/>
    <property type="evidence" value="ECO:0007669"/>
    <property type="project" value="UniProtKB-KW"/>
</dbReference>
<protein>
    <submittedName>
        <fullName evidence="7">Alkaline protease 1</fullName>
    </submittedName>
</protein>
<dbReference type="SUPFAM" id="SSF52743">
    <property type="entry name" value="Subtilisin-like"/>
    <property type="match status" value="1"/>
</dbReference>
<dbReference type="Pfam" id="PF00082">
    <property type="entry name" value="Peptidase_S8"/>
    <property type="match status" value="1"/>
</dbReference>
<evidence type="ECO:0000313" key="8">
    <source>
        <dbReference type="Proteomes" id="UP000546213"/>
    </source>
</evidence>
<organism evidence="7 8">
    <name type="scientific">Fusarium pseudocircinatum</name>
    <dbReference type="NCBI Taxonomy" id="56676"/>
    <lineage>
        <taxon>Eukaryota</taxon>
        <taxon>Fungi</taxon>
        <taxon>Dikarya</taxon>
        <taxon>Ascomycota</taxon>
        <taxon>Pezizomycotina</taxon>
        <taxon>Sordariomycetes</taxon>
        <taxon>Hypocreomycetidae</taxon>
        <taxon>Hypocreales</taxon>
        <taxon>Nectriaceae</taxon>
        <taxon>Fusarium</taxon>
        <taxon>Fusarium fujikuroi species complex</taxon>
    </lineage>
</organism>
<dbReference type="AlphaFoldDB" id="A0A8H5UXM2"/>
<evidence type="ECO:0000256" key="3">
    <source>
        <dbReference type="ARBA" id="ARBA00022801"/>
    </source>
</evidence>
<accession>A0A8H5UXM2</accession>
<gene>
    <name evidence="7" type="ORF">FPCIR_2387</name>
</gene>
<keyword evidence="4" id="KW-0720">Serine protease</keyword>
<comment type="caution">
    <text evidence="5">Lacks conserved residue(s) required for the propagation of feature annotation.</text>
</comment>
<evidence type="ECO:0000256" key="1">
    <source>
        <dbReference type="ARBA" id="ARBA00011073"/>
    </source>
</evidence>
<sequence>MQWATNDAIAKGVAERSVMNLSLSWMYNAMINSAVKKATSAGITVVVSAGNEGKPASTYSPASASSAITVAASGPDNRRAPFSNYGLCVVFAPGICIPTVSSSVDNGLYYSSGTSAAAAAARVSGLAAYFISSENSRGFKAVKTTLHLTVCQEIELQDFKLLN</sequence>
<dbReference type="InterPro" id="IPR050131">
    <property type="entry name" value="Peptidase_S8_subtilisin-like"/>
</dbReference>
<keyword evidence="8" id="KW-1185">Reference proteome</keyword>
<dbReference type="InterPro" id="IPR036852">
    <property type="entry name" value="Peptidase_S8/S53_dom_sf"/>
</dbReference>
<evidence type="ECO:0000313" key="7">
    <source>
        <dbReference type="EMBL" id="KAF5601205.1"/>
    </source>
</evidence>
<evidence type="ECO:0000256" key="5">
    <source>
        <dbReference type="PROSITE-ProRule" id="PRU01240"/>
    </source>
</evidence>
<dbReference type="OrthoDB" id="206201at2759"/>
<feature type="domain" description="Peptidase S8/S53" evidence="6">
    <location>
        <begin position="15"/>
        <end position="146"/>
    </location>
</feature>
<evidence type="ECO:0000259" key="6">
    <source>
        <dbReference type="Pfam" id="PF00082"/>
    </source>
</evidence>
<keyword evidence="3" id="KW-0378">Hydrolase</keyword>
<dbReference type="EMBL" id="JAAOAS010000050">
    <property type="protein sequence ID" value="KAF5601205.1"/>
    <property type="molecule type" value="Genomic_DNA"/>
</dbReference>
<evidence type="ECO:0000256" key="2">
    <source>
        <dbReference type="ARBA" id="ARBA00022670"/>
    </source>
</evidence>
<evidence type="ECO:0000256" key="4">
    <source>
        <dbReference type="ARBA" id="ARBA00022825"/>
    </source>
</evidence>
<name>A0A8H5UXM2_9HYPO</name>
<dbReference type="Proteomes" id="UP000546213">
    <property type="component" value="Unassembled WGS sequence"/>
</dbReference>
<dbReference type="PANTHER" id="PTHR43806">
    <property type="entry name" value="PEPTIDASE S8"/>
    <property type="match status" value="1"/>
</dbReference>
<dbReference type="GO" id="GO:0004252">
    <property type="term" value="F:serine-type endopeptidase activity"/>
    <property type="evidence" value="ECO:0007669"/>
    <property type="project" value="InterPro"/>
</dbReference>